<proteinExistence type="predicted"/>
<dbReference type="InterPro" id="IPR008136">
    <property type="entry name" value="CinA_C"/>
</dbReference>
<dbReference type="RefSeq" id="WP_052089987.1">
    <property type="nucleotide sequence ID" value="NZ_FZML01000010.1"/>
</dbReference>
<dbReference type="EMBL" id="JRPD02000001">
    <property type="protein sequence ID" value="TLE01572.1"/>
    <property type="molecule type" value="Genomic_DNA"/>
</dbReference>
<dbReference type="Pfam" id="PF02464">
    <property type="entry name" value="CinA"/>
    <property type="match status" value="1"/>
</dbReference>
<evidence type="ECO:0000259" key="1">
    <source>
        <dbReference type="Pfam" id="PF02464"/>
    </source>
</evidence>
<dbReference type="AlphaFoldDB" id="A0A377PV89"/>
<feature type="domain" description="CinA C-terminal" evidence="1">
    <location>
        <begin position="76"/>
        <end position="199"/>
    </location>
</feature>
<dbReference type="Proteomes" id="UP000029922">
    <property type="component" value="Unassembled WGS sequence"/>
</dbReference>
<name>A0A377PV89_9HELI</name>
<organism evidence="2 5">
    <name type="scientific">Helicobacter muridarum</name>
    <dbReference type="NCBI Taxonomy" id="216"/>
    <lineage>
        <taxon>Bacteria</taxon>
        <taxon>Pseudomonadati</taxon>
        <taxon>Campylobacterota</taxon>
        <taxon>Epsilonproteobacteria</taxon>
        <taxon>Campylobacterales</taxon>
        <taxon>Helicobacteraceae</taxon>
        <taxon>Helicobacter</taxon>
    </lineage>
</organism>
<reference evidence="2 5" key="2">
    <citation type="submission" date="2018-06" db="EMBL/GenBank/DDBJ databases">
        <authorList>
            <consortium name="Pathogen Informatics"/>
            <person name="Doyle S."/>
        </authorList>
    </citation>
    <scope>NUCLEOTIDE SEQUENCE [LARGE SCALE GENOMIC DNA]</scope>
    <source>
        <strain evidence="2 5">NCTC12714</strain>
    </source>
</reference>
<dbReference type="NCBIfam" id="TIGR00199">
    <property type="entry name" value="PncC_domain"/>
    <property type="match status" value="1"/>
</dbReference>
<gene>
    <name evidence="3" type="ORF">LS73_000040</name>
    <name evidence="2" type="ORF">NCTC12714_00983</name>
</gene>
<dbReference type="InterPro" id="IPR036653">
    <property type="entry name" value="CinA-like_C"/>
</dbReference>
<evidence type="ECO:0000313" key="5">
    <source>
        <dbReference type="Proteomes" id="UP000255139"/>
    </source>
</evidence>
<dbReference type="EMBL" id="UGJE01000002">
    <property type="protein sequence ID" value="STQ86181.1"/>
    <property type="molecule type" value="Genomic_DNA"/>
</dbReference>
<accession>A0A377PV89</accession>
<keyword evidence="5" id="KW-1185">Reference proteome</keyword>
<reference evidence="3 4" key="1">
    <citation type="journal article" date="2014" name="Genome Announc.">
        <title>Draft genome sequences of eight enterohepatic helicobacter species isolated from both laboratory and wild rodents.</title>
        <authorList>
            <person name="Sheh A."/>
            <person name="Shen Z."/>
            <person name="Fox J.G."/>
        </authorList>
    </citation>
    <scope>NUCLEOTIDE SEQUENCE [LARGE SCALE GENOMIC DNA]</scope>
    <source>
        <strain evidence="3 4">ST1</strain>
    </source>
</reference>
<evidence type="ECO:0000313" key="2">
    <source>
        <dbReference type="EMBL" id="STQ86181.1"/>
    </source>
</evidence>
<dbReference type="Gene3D" id="3.90.950.20">
    <property type="entry name" value="CinA-like"/>
    <property type="match status" value="1"/>
</dbReference>
<dbReference type="Proteomes" id="UP000255139">
    <property type="component" value="Unassembled WGS sequence"/>
</dbReference>
<protein>
    <submittedName>
        <fullName evidence="3">CinA family protein</fullName>
    </submittedName>
    <submittedName>
        <fullName evidence="2">Molybdenum cofactor biosynthesis protein</fullName>
    </submittedName>
</protein>
<dbReference type="OrthoDB" id="9801454at2"/>
<evidence type="ECO:0000313" key="4">
    <source>
        <dbReference type="Proteomes" id="UP000029922"/>
    </source>
</evidence>
<evidence type="ECO:0000313" key="3">
    <source>
        <dbReference type="EMBL" id="TLE01572.1"/>
    </source>
</evidence>
<dbReference type="SUPFAM" id="SSF142433">
    <property type="entry name" value="CinA-like"/>
    <property type="match status" value="1"/>
</dbReference>
<sequence length="296" mass="32759">MQDDMTRQIVSFEILGFEQQSTIQILTSQASKFNVSLSCSRDNDYEIVAIGSGVDLELFFQELQSLFGERLLHGDLAHFLIHKLTQKSLTICVSESCTGGVLSSLLTSVQGASNAYKGGIVAYSIESKKQILGVQDFVFKDFGVYSEECVKAMAKGAMDIFGADIAIATSGLASEDTSGHNFLNLPIGYVFTCVLCKSMLPVVISQNYLSKDALDSYTPSFNLERLYGFKNYQNPQDFSDFREKDSNIRESNHLKPNLQNPIQQNSSSTLISSRIFIQQEASLFALRLVLNTISNL</sequence>